<sequence length="129" mass="13846">MAKQKTSEPLTGAALLQKVKTLAALSKTQKAKACGYYTVTKGGGERVNLLQFLQALIEAEGIALDKPAAERGRDGRSARYRITVQANGQLLIGTAYTQQMGLQPGDTFELVLGRKHFQLKPLDSVDGGV</sequence>
<feature type="domain" description="SpoVT-AbrB" evidence="2">
    <location>
        <begin position="79"/>
        <end position="124"/>
    </location>
</feature>
<dbReference type="PANTHER" id="PTHR42182:SF1">
    <property type="entry name" value="SLL0359 PROTEIN"/>
    <property type="match status" value="1"/>
</dbReference>
<dbReference type="RefSeq" id="WP_106255934.1">
    <property type="nucleotide sequence ID" value="NZ_CAWNSW010000048.1"/>
</dbReference>
<name>A0A2T1ECT4_9CYAN</name>
<evidence type="ECO:0000313" key="3">
    <source>
        <dbReference type="EMBL" id="PSB30540.1"/>
    </source>
</evidence>
<keyword evidence="4" id="KW-1185">Reference proteome</keyword>
<dbReference type="GO" id="GO:0000976">
    <property type="term" value="F:transcription cis-regulatory region binding"/>
    <property type="evidence" value="ECO:0007669"/>
    <property type="project" value="TreeGrafter"/>
</dbReference>
<dbReference type="OrthoDB" id="512458at2"/>
<dbReference type="Proteomes" id="UP000239576">
    <property type="component" value="Unassembled WGS sequence"/>
</dbReference>
<accession>A0A2T1ECT4</accession>
<reference evidence="4" key="1">
    <citation type="submission" date="2018-02" db="EMBL/GenBank/DDBJ databases">
        <authorList>
            <person name="Moore K."/>
            <person name="Momper L."/>
        </authorList>
    </citation>
    <scope>NUCLEOTIDE SEQUENCE [LARGE SCALE GENOMIC DNA]</scope>
    <source>
        <strain evidence="4">ULC18</strain>
    </source>
</reference>
<protein>
    <submittedName>
        <fullName evidence="3">AbrB family transcriptional regulator</fullName>
    </submittedName>
</protein>
<organism evidence="3 4">
    <name type="scientific">Stenomitos frigidus ULC18</name>
    <dbReference type="NCBI Taxonomy" id="2107698"/>
    <lineage>
        <taxon>Bacteria</taxon>
        <taxon>Bacillati</taxon>
        <taxon>Cyanobacteriota</taxon>
        <taxon>Cyanophyceae</taxon>
        <taxon>Leptolyngbyales</taxon>
        <taxon>Leptolyngbyaceae</taxon>
        <taxon>Stenomitos</taxon>
    </lineage>
</organism>
<keyword evidence="1" id="KW-0238">DNA-binding</keyword>
<dbReference type="GO" id="GO:0001217">
    <property type="term" value="F:DNA-binding transcription repressor activity"/>
    <property type="evidence" value="ECO:0007669"/>
    <property type="project" value="TreeGrafter"/>
</dbReference>
<dbReference type="AlphaFoldDB" id="A0A2T1ECT4"/>
<evidence type="ECO:0000313" key="4">
    <source>
        <dbReference type="Proteomes" id="UP000239576"/>
    </source>
</evidence>
<reference evidence="3 4" key="2">
    <citation type="submission" date="2018-03" db="EMBL/GenBank/DDBJ databases">
        <title>The ancient ancestry and fast evolution of plastids.</title>
        <authorList>
            <person name="Moore K.R."/>
            <person name="Magnabosco C."/>
            <person name="Momper L."/>
            <person name="Gold D.A."/>
            <person name="Bosak T."/>
            <person name="Fournier G.P."/>
        </authorList>
    </citation>
    <scope>NUCLEOTIDE SEQUENCE [LARGE SCALE GENOMIC DNA]</scope>
    <source>
        <strain evidence="3 4">ULC18</strain>
    </source>
</reference>
<dbReference type="PANTHER" id="PTHR42182">
    <property type="entry name" value="SLL0359 PROTEIN"/>
    <property type="match status" value="1"/>
</dbReference>
<dbReference type="InterPro" id="IPR027360">
    <property type="entry name" value="AbrB-like"/>
</dbReference>
<dbReference type="InterPro" id="IPR007159">
    <property type="entry name" value="SpoVT-AbrB_dom"/>
</dbReference>
<evidence type="ECO:0000259" key="2">
    <source>
        <dbReference type="PROSITE" id="PS51740"/>
    </source>
</evidence>
<evidence type="ECO:0000256" key="1">
    <source>
        <dbReference type="PROSITE-ProRule" id="PRU01076"/>
    </source>
</evidence>
<dbReference type="Pfam" id="PF14250">
    <property type="entry name" value="AbrB-like"/>
    <property type="match status" value="1"/>
</dbReference>
<dbReference type="GO" id="GO:0032993">
    <property type="term" value="C:protein-DNA complex"/>
    <property type="evidence" value="ECO:0007669"/>
    <property type="project" value="TreeGrafter"/>
</dbReference>
<comment type="caution">
    <text evidence="3">The sequence shown here is derived from an EMBL/GenBank/DDBJ whole genome shotgun (WGS) entry which is preliminary data.</text>
</comment>
<proteinExistence type="predicted"/>
<dbReference type="PROSITE" id="PS51740">
    <property type="entry name" value="SPOVT_ABRB"/>
    <property type="match status" value="1"/>
</dbReference>
<gene>
    <name evidence="3" type="ORF">C7B82_08830</name>
</gene>
<dbReference type="EMBL" id="PVWK01000051">
    <property type="protein sequence ID" value="PSB30540.1"/>
    <property type="molecule type" value="Genomic_DNA"/>
</dbReference>